<keyword evidence="8 12" id="KW-0457">Lysine biosynthesis</keyword>
<dbReference type="Gene3D" id="3.20.20.70">
    <property type="entry name" value="Aldolase class I"/>
    <property type="match status" value="1"/>
</dbReference>
<evidence type="ECO:0000256" key="7">
    <source>
        <dbReference type="ARBA" id="ARBA00022915"/>
    </source>
</evidence>
<reference evidence="14 15" key="1">
    <citation type="submission" date="2022-03" db="EMBL/GenBank/DDBJ databases">
        <title>Pseudonocardia alaer sp. nov., a novel actinomycete isolated from reed forest soil.</title>
        <authorList>
            <person name="Wang L."/>
        </authorList>
    </citation>
    <scope>NUCLEOTIDE SEQUENCE [LARGE SCALE GENOMIC DNA]</scope>
    <source>
        <strain evidence="14 15">Y-16303</strain>
    </source>
</reference>
<dbReference type="EC" id="4.3.3.7" evidence="4 12"/>
<evidence type="ECO:0000256" key="10">
    <source>
        <dbReference type="ARBA" id="ARBA00023270"/>
    </source>
</evidence>
<keyword evidence="6 12" id="KW-0028">Amino-acid biosynthesis</keyword>
<evidence type="ECO:0000256" key="13">
    <source>
        <dbReference type="PIRNR" id="PIRNR001365"/>
    </source>
</evidence>
<organism evidence="14 15">
    <name type="scientific">Pseudonocardia alaniniphila</name>
    <dbReference type="NCBI Taxonomy" id="75291"/>
    <lineage>
        <taxon>Bacteria</taxon>
        <taxon>Bacillati</taxon>
        <taxon>Actinomycetota</taxon>
        <taxon>Actinomycetes</taxon>
        <taxon>Pseudonocardiales</taxon>
        <taxon>Pseudonocardiaceae</taxon>
        <taxon>Pseudonocardia</taxon>
    </lineage>
</organism>
<accession>A0ABS9TLP8</accession>
<name>A0ABS9TLP8_9PSEU</name>
<keyword evidence="9 12" id="KW-0456">Lyase</keyword>
<dbReference type="Pfam" id="PF00701">
    <property type="entry name" value="DHDPS"/>
    <property type="match status" value="1"/>
</dbReference>
<dbReference type="InterPro" id="IPR020625">
    <property type="entry name" value="Schiff_base-form_aldolases_AS"/>
</dbReference>
<sequence length="332" mass="34745">MSPTPPGARSAGRPFGRVLTAMVTPFDAEGRLDLNKAEALAAHLLDLGNDGLVVNGTTGEGPTTSDREKSDLVRAVVSAVGDRATVVAGAGTYDTAHSIELARAAEKAGAHGLLVVTPYYSRPPQSGLLLHFTAIADATELPVMLYDIPPRSVIPIEMETLQRLSEHPRILAVKDARNDLRVGTEVIATTSLAYYSGDDPVNLPWLSVGAVGFVSVIGHIVADRLREMLDAFEAGDVRRARAVNASCLPITRAMGRVGGAVFSKVGLQLRGIDVGNPRLPLPPATDEQVEAVAADLRAAEVPLGPDAYRCVGEVSGLSASSAGSLEVGVAYR</sequence>
<comment type="caution">
    <text evidence="12">Was originally thought to be a dihydrodipicolinate synthase (DHDPS), catalyzing the condensation of (S)-aspartate-beta-semialdehyde [(S)-ASA] and pyruvate to dihydrodipicolinate (DHDP). However, it was shown in E.coli that the product of the enzymatic reaction is not dihydrodipicolinate but in fact (4S)-4-hydroxy-2,3,4,5-tetrahydro-(2S)-dipicolinic acid (HTPA), and that the consecutive dehydration reaction leading to DHDP is not spontaneous but catalyzed by DapB.</text>
</comment>
<dbReference type="InterPro" id="IPR020624">
    <property type="entry name" value="Schiff_base-form_aldolases_CS"/>
</dbReference>
<dbReference type="CDD" id="cd00950">
    <property type="entry name" value="DHDPS"/>
    <property type="match status" value="1"/>
</dbReference>
<evidence type="ECO:0000256" key="11">
    <source>
        <dbReference type="ARBA" id="ARBA00047836"/>
    </source>
</evidence>
<evidence type="ECO:0000256" key="1">
    <source>
        <dbReference type="ARBA" id="ARBA00003294"/>
    </source>
</evidence>
<feature type="binding site" evidence="12">
    <location>
        <position position="214"/>
    </location>
    <ligand>
        <name>pyruvate</name>
        <dbReference type="ChEBI" id="CHEBI:15361"/>
    </ligand>
</feature>
<protein>
    <recommendedName>
        <fullName evidence="4 12">4-hydroxy-tetrahydrodipicolinate synthase</fullName>
        <shortName evidence="12">HTPA synthase</shortName>
        <ecNumber evidence="4 12">4.3.3.7</ecNumber>
    </recommendedName>
</protein>
<proteinExistence type="inferred from homology"/>
<comment type="subunit">
    <text evidence="12">Homotetramer; dimer of dimers.</text>
</comment>
<comment type="function">
    <text evidence="1 12">Catalyzes the condensation of (S)-aspartate-beta-semialdehyde [(S)-ASA] and pyruvate to 4-hydroxy-tetrahydrodipicolinate (HTPA).</text>
</comment>
<feature type="site" description="Part of a proton relay during catalysis" evidence="12">
    <location>
        <position position="57"/>
    </location>
</feature>
<keyword evidence="7 12" id="KW-0220">Diaminopimelate biosynthesis</keyword>
<dbReference type="RefSeq" id="WP_241040101.1">
    <property type="nucleotide sequence ID" value="NZ_BAAAJF010000045.1"/>
</dbReference>
<feature type="active site" description="Schiff-base intermediate with substrate" evidence="12">
    <location>
        <position position="174"/>
    </location>
</feature>
<dbReference type="GO" id="GO:0008840">
    <property type="term" value="F:4-hydroxy-tetrahydrodipicolinate synthase activity"/>
    <property type="evidence" value="ECO:0007669"/>
    <property type="project" value="UniProtKB-EC"/>
</dbReference>
<comment type="pathway">
    <text evidence="2 12">Amino-acid biosynthesis; L-lysine biosynthesis via DAP pathway; (S)-tetrahydrodipicolinate from L-aspartate: step 3/4.</text>
</comment>
<evidence type="ECO:0000313" key="15">
    <source>
        <dbReference type="Proteomes" id="UP001299970"/>
    </source>
</evidence>
<dbReference type="PROSITE" id="PS00666">
    <property type="entry name" value="DHDPS_2"/>
    <property type="match status" value="1"/>
</dbReference>
<feature type="active site" description="Proton donor/acceptor" evidence="12">
    <location>
        <position position="146"/>
    </location>
</feature>
<evidence type="ECO:0000256" key="12">
    <source>
        <dbReference type="HAMAP-Rule" id="MF_00418"/>
    </source>
</evidence>
<gene>
    <name evidence="12 14" type="primary">dapA</name>
    <name evidence="14" type="ORF">MMF94_27505</name>
</gene>
<keyword evidence="15" id="KW-1185">Reference proteome</keyword>
<keyword evidence="5 12" id="KW-0963">Cytoplasm</keyword>
<feature type="site" description="Part of a proton relay during catalysis" evidence="12">
    <location>
        <position position="120"/>
    </location>
</feature>
<comment type="caution">
    <text evidence="14">The sequence shown here is derived from an EMBL/GenBank/DDBJ whole genome shotgun (WGS) entry which is preliminary data.</text>
</comment>
<dbReference type="Proteomes" id="UP001299970">
    <property type="component" value="Unassembled WGS sequence"/>
</dbReference>
<dbReference type="PANTHER" id="PTHR12128:SF66">
    <property type="entry name" value="4-HYDROXY-2-OXOGLUTARATE ALDOLASE, MITOCHONDRIAL"/>
    <property type="match status" value="1"/>
</dbReference>
<keyword evidence="10 12" id="KW-0704">Schiff base</keyword>
<evidence type="ECO:0000256" key="9">
    <source>
        <dbReference type="ARBA" id="ARBA00023239"/>
    </source>
</evidence>
<comment type="catalytic activity">
    <reaction evidence="11 12">
        <text>L-aspartate 4-semialdehyde + pyruvate = (2S,4S)-4-hydroxy-2,3,4,5-tetrahydrodipicolinate + H2O + H(+)</text>
        <dbReference type="Rhea" id="RHEA:34171"/>
        <dbReference type="ChEBI" id="CHEBI:15361"/>
        <dbReference type="ChEBI" id="CHEBI:15377"/>
        <dbReference type="ChEBI" id="CHEBI:15378"/>
        <dbReference type="ChEBI" id="CHEBI:67139"/>
        <dbReference type="ChEBI" id="CHEBI:537519"/>
        <dbReference type="EC" id="4.3.3.7"/>
    </reaction>
</comment>
<dbReference type="NCBIfam" id="TIGR00674">
    <property type="entry name" value="dapA"/>
    <property type="match status" value="1"/>
</dbReference>
<dbReference type="PIRSF" id="PIRSF001365">
    <property type="entry name" value="DHDPS"/>
    <property type="match status" value="1"/>
</dbReference>
<dbReference type="SUPFAM" id="SSF51569">
    <property type="entry name" value="Aldolase"/>
    <property type="match status" value="1"/>
</dbReference>
<comment type="similarity">
    <text evidence="3 12 13">Belongs to the DapA family.</text>
</comment>
<evidence type="ECO:0000256" key="2">
    <source>
        <dbReference type="ARBA" id="ARBA00005120"/>
    </source>
</evidence>
<comment type="subcellular location">
    <subcellularLocation>
        <location evidence="12">Cytoplasm</location>
    </subcellularLocation>
</comment>
<dbReference type="PROSITE" id="PS00665">
    <property type="entry name" value="DHDPS_1"/>
    <property type="match status" value="1"/>
</dbReference>
<dbReference type="InterPro" id="IPR005263">
    <property type="entry name" value="DapA"/>
</dbReference>
<dbReference type="SMART" id="SM01130">
    <property type="entry name" value="DHDPS"/>
    <property type="match status" value="1"/>
</dbReference>
<dbReference type="InterPro" id="IPR013785">
    <property type="entry name" value="Aldolase_TIM"/>
</dbReference>
<dbReference type="InterPro" id="IPR002220">
    <property type="entry name" value="DapA-like"/>
</dbReference>
<feature type="binding site" evidence="12">
    <location>
        <position position="58"/>
    </location>
    <ligand>
        <name>pyruvate</name>
        <dbReference type="ChEBI" id="CHEBI:15361"/>
    </ligand>
</feature>
<evidence type="ECO:0000313" key="14">
    <source>
        <dbReference type="EMBL" id="MCH6169462.1"/>
    </source>
</evidence>
<dbReference type="HAMAP" id="MF_00418">
    <property type="entry name" value="DapA"/>
    <property type="match status" value="1"/>
</dbReference>
<evidence type="ECO:0000256" key="4">
    <source>
        <dbReference type="ARBA" id="ARBA00012086"/>
    </source>
</evidence>
<evidence type="ECO:0000256" key="6">
    <source>
        <dbReference type="ARBA" id="ARBA00022605"/>
    </source>
</evidence>
<dbReference type="PANTHER" id="PTHR12128">
    <property type="entry name" value="DIHYDRODIPICOLINATE SYNTHASE"/>
    <property type="match status" value="1"/>
</dbReference>
<dbReference type="PRINTS" id="PR00146">
    <property type="entry name" value="DHPICSNTHASE"/>
</dbReference>
<evidence type="ECO:0000256" key="8">
    <source>
        <dbReference type="ARBA" id="ARBA00023154"/>
    </source>
</evidence>
<dbReference type="EMBL" id="JAKXMK010000025">
    <property type="protein sequence ID" value="MCH6169462.1"/>
    <property type="molecule type" value="Genomic_DNA"/>
</dbReference>
<evidence type="ECO:0000256" key="5">
    <source>
        <dbReference type="ARBA" id="ARBA00022490"/>
    </source>
</evidence>
<evidence type="ECO:0000256" key="3">
    <source>
        <dbReference type="ARBA" id="ARBA00007592"/>
    </source>
</evidence>